<dbReference type="InterPro" id="IPR015984">
    <property type="entry name" value="Cyt_c_prime_subgr"/>
</dbReference>
<dbReference type="AlphaFoldDB" id="A0A512HC58"/>
<sequence>MKRLLIGAASAATIVLSGLAAAQAAEPKDFVDYRVESLKAVGGHMKAMSTWVKSGMDLPNPVAAHASAILAVLEGLPAAFPEGTHGVAKSEATSKVWSDPAAFKAANDKAIEAAKTLIAAADSNDRAAIGKALGGLGGACKGCHDDFRD</sequence>
<evidence type="ECO:0000256" key="5">
    <source>
        <dbReference type="ARBA" id="ARBA00023004"/>
    </source>
</evidence>
<dbReference type="PRINTS" id="PR00608">
    <property type="entry name" value="CYTCHROMECII"/>
</dbReference>
<evidence type="ECO:0000256" key="1">
    <source>
        <dbReference type="ARBA" id="ARBA00022448"/>
    </source>
</evidence>
<name>A0A512HC58_9PROT</name>
<dbReference type="InterPro" id="IPR012127">
    <property type="entry name" value="Cyt_c_prime"/>
</dbReference>
<dbReference type="Gene3D" id="1.20.120.10">
    <property type="entry name" value="Cytochrome c/b562"/>
    <property type="match status" value="1"/>
</dbReference>
<dbReference type="SUPFAM" id="SSF47175">
    <property type="entry name" value="Cytochromes"/>
    <property type="match status" value="1"/>
</dbReference>
<keyword evidence="2 7" id="KW-0349">Heme</keyword>
<reference evidence="9 10" key="1">
    <citation type="submission" date="2019-07" db="EMBL/GenBank/DDBJ databases">
        <title>Whole genome shotgun sequence of Rhodospirillum oryzae NBRC 107573.</title>
        <authorList>
            <person name="Hosoyama A."/>
            <person name="Uohara A."/>
            <person name="Ohji S."/>
            <person name="Ichikawa N."/>
        </authorList>
    </citation>
    <scope>NUCLEOTIDE SEQUENCE [LARGE SCALE GENOMIC DNA]</scope>
    <source>
        <strain evidence="9 10">NBRC 107573</strain>
    </source>
</reference>
<keyword evidence="5 6" id="KW-0408">Iron</keyword>
<dbReference type="GO" id="GO:0009055">
    <property type="term" value="F:electron transfer activity"/>
    <property type="evidence" value="ECO:0007669"/>
    <property type="project" value="InterPro"/>
</dbReference>
<evidence type="ECO:0000256" key="2">
    <source>
        <dbReference type="ARBA" id="ARBA00022617"/>
    </source>
</evidence>
<accession>A0A512HC58</accession>
<feature type="binding site" description="covalent" evidence="7">
    <location>
        <position position="140"/>
    </location>
    <ligand>
        <name>heme c</name>
        <dbReference type="ChEBI" id="CHEBI:61717"/>
    </ligand>
</feature>
<dbReference type="GO" id="GO:0020037">
    <property type="term" value="F:heme binding"/>
    <property type="evidence" value="ECO:0007669"/>
    <property type="project" value="InterPro"/>
</dbReference>
<dbReference type="RefSeq" id="WP_147165074.1">
    <property type="nucleotide sequence ID" value="NZ_BJZO01000158.1"/>
</dbReference>
<evidence type="ECO:0000256" key="6">
    <source>
        <dbReference type="PIRSR" id="PIRSR000027-1"/>
    </source>
</evidence>
<dbReference type="InterPro" id="IPR010980">
    <property type="entry name" value="Cyt_c/b562"/>
</dbReference>
<dbReference type="PIRSF" id="PIRSF000027">
    <property type="entry name" value="Cytc_c_prime"/>
    <property type="match status" value="1"/>
</dbReference>
<feature type="binding site" description="axial binding residue" evidence="6">
    <location>
        <position position="144"/>
    </location>
    <ligand>
        <name>heme c</name>
        <dbReference type="ChEBI" id="CHEBI:61717"/>
    </ligand>
    <ligandPart>
        <name>Fe</name>
        <dbReference type="ChEBI" id="CHEBI:18248"/>
    </ligandPart>
</feature>
<evidence type="ECO:0000256" key="4">
    <source>
        <dbReference type="ARBA" id="ARBA00022982"/>
    </source>
</evidence>
<proteinExistence type="predicted"/>
<dbReference type="InterPro" id="IPR002321">
    <property type="entry name" value="Cyt_c_II"/>
</dbReference>
<dbReference type="GO" id="GO:0042597">
    <property type="term" value="C:periplasmic space"/>
    <property type="evidence" value="ECO:0007669"/>
    <property type="project" value="InterPro"/>
</dbReference>
<evidence type="ECO:0000313" key="10">
    <source>
        <dbReference type="Proteomes" id="UP000321567"/>
    </source>
</evidence>
<dbReference type="Pfam" id="PF01322">
    <property type="entry name" value="Cytochrom_C_2"/>
    <property type="match status" value="1"/>
</dbReference>
<keyword evidence="4" id="KW-0249">Electron transport</keyword>
<keyword evidence="1" id="KW-0813">Transport</keyword>
<feature type="chain" id="PRO_5021864636" evidence="8">
    <location>
        <begin position="25"/>
        <end position="149"/>
    </location>
</feature>
<feature type="signal peptide" evidence="8">
    <location>
        <begin position="1"/>
        <end position="24"/>
    </location>
</feature>
<dbReference type="GO" id="GO:0005506">
    <property type="term" value="F:iron ion binding"/>
    <property type="evidence" value="ECO:0007669"/>
    <property type="project" value="InterPro"/>
</dbReference>
<dbReference type="OrthoDB" id="8115790at2"/>
<protein>
    <submittedName>
        <fullName evidence="9">Cytochrome c</fullName>
    </submittedName>
</protein>
<evidence type="ECO:0000313" key="9">
    <source>
        <dbReference type="EMBL" id="GEO83036.1"/>
    </source>
</evidence>
<dbReference type="Proteomes" id="UP000321567">
    <property type="component" value="Unassembled WGS sequence"/>
</dbReference>
<evidence type="ECO:0000256" key="3">
    <source>
        <dbReference type="ARBA" id="ARBA00022723"/>
    </source>
</evidence>
<gene>
    <name evidence="9" type="ORF">ROR02_31670</name>
</gene>
<dbReference type="EMBL" id="BJZO01000158">
    <property type="protein sequence ID" value="GEO83036.1"/>
    <property type="molecule type" value="Genomic_DNA"/>
</dbReference>
<keyword evidence="8" id="KW-0732">Signal</keyword>
<keyword evidence="10" id="KW-1185">Reference proteome</keyword>
<evidence type="ECO:0000256" key="7">
    <source>
        <dbReference type="PIRSR" id="PIRSR000027-2"/>
    </source>
</evidence>
<dbReference type="GO" id="GO:0022900">
    <property type="term" value="P:electron transport chain"/>
    <property type="evidence" value="ECO:0007669"/>
    <property type="project" value="InterPro"/>
</dbReference>
<comment type="caution">
    <text evidence="9">The sequence shown here is derived from an EMBL/GenBank/DDBJ whole genome shotgun (WGS) entry which is preliminary data.</text>
</comment>
<organism evidence="9 10">
    <name type="scientific">Pararhodospirillum oryzae</name>
    <dbReference type="NCBI Taxonomy" id="478448"/>
    <lineage>
        <taxon>Bacteria</taxon>
        <taxon>Pseudomonadati</taxon>
        <taxon>Pseudomonadota</taxon>
        <taxon>Alphaproteobacteria</taxon>
        <taxon>Rhodospirillales</taxon>
        <taxon>Rhodospirillaceae</taxon>
        <taxon>Pararhodospirillum</taxon>
    </lineage>
</organism>
<feature type="binding site" description="covalent" evidence="7">
    <location>
        <position position="143"/>
    </location>
    <ligand>
        <name>heme c</name>
        <dbReference type="ChEBI" id="CHEBI:61717"/>
    </ligand>
</feature>
<keyword evidence="3 6" id="KW-0479">Metal-binding</keyword>
<comment type="PTM">
    <text evidence="7">Binds 1 heme group per subunit.</text>
</comment>
<evidence type="ECO:0000256" key="8">
    <source>
        <dbReference type="SAM" id="SignalP"/>
    </source>
</evidence>
<dbReference type="PROSITE" id="PS51009">
    <property type="entry name" value="CYTCII"/>
    <property type="match status" value="1"/>
</dbReference>